<evidence type="ECO:0000256" key="9">
    <source>
        <dbReference type="SAM" id="MobiDB-lite"/>
    </source>
</evidence>
<evidence type="ECO:0000256" key="2">
    <source>
        <dbReference type="ARBA" id="ARBA00010857"/>
    </source>
</evidence>
<accession>A0A4R0R0A7</accession>
<evidence type="ECO:0000256" key="5">
    <source>
        <dbReference type="ARBA" id="ARBA00022833"/>
    </source>
</evidence>
<feature type="compositionally biased region" description="Basic residues" evidence="9">
    <location>
        <begin position="538"/>
        <end position="549"/>
    </location>
</feature>
<feature type="compositionally biased region" description="Low complexity" evidence="9">
    <location>
        <begin position="379"/>
        <end position="391"/>
    </location>
</feature>
<keyword evidence="5" id="KW-0862">Zinc</keyword>
<evidence type="ECO:0000256" key="1">
    <source>
        <dbReference type="ARBA" id="ARBA00004123"/>
    </source>
</evidence>
<dbReference type="EMBL" id="RWJN01000659">
    <property type="protein sequence ID" value="TCD60102.1"/>
    <property type="molecule type" value="Genomic_DNA"/>
</dbReference>
<dbReference type="InterPro" id="IPR013150">
    <property type="entry name" value="TFIIB_cyclin"/>
</dbReference>
<evidence type="ECO:0000256" key="7">
    <source>
        <dbReference type="ARBA" id="ARBA00023163"/>
    </source>
</evidence>
<dbReference type="STRING" id="92696.A0A4R0R0A7"/>
<proteinExistence type="inferred from homology"/>
<sequence>MPEKCAECGETTIWEQELGSAICTHCGTLSNPSQSVLASHLEHVDTSGHDYSQYWSNALQGRSAIKGRNGWNLPGQDKEATYRRNTVQMHEFIRSVLTKLGNPGVSGRAQHLFDSAMQRGGFRWGRKAKLTAGACIAIALRESHKADSIRDIAYLLEVSPVSIGRSFTSVVHLLQLSLVSADPSIHLPTLQAHLGSLTSAPAPAPQSTLPADLTRALKPLTAHIHAIQQTATALSSLVARLDKLSDLPTGPTACAILLLALEAEHGTSLPHAGALAQALGARIGASKRVVMERYKMIYDRVEEWISEIPWLDAHERKGKGKGRSKVAKRVVVARGLKDVVLFQDELWRRKMEGLSRPALEIESESVEGDEDQEEGEGEIGISVSISPGGTSDTATLSPKTASISALGARPLPPTQINKPRPTAHQRAVAATSQFFLNPIVDTTSSGPSTNPPPSDLDLFHHLLTVDDASLEHAFSGNAPTRLQKLVAVRGGADEGLIADDDLFEDGELDGFLRTEEEIETLRLAFGWDPTLLDDPPKRQVKPKKKRKRLGSAEDGDEDEDGHRVKRTKRIDMDALARLLDPAHSLAVENEDDGGGFGEQGGFSEHFSDPPSFEYEYEYEPALPPARSRAAATAADEEEVFATAEDGEEVMGEWRPLSPGAGGFGFDDDRYDM</sequence>
<dbReference type="InterPro" id="IPR000812">
    <property type="entry name" value="TFIIB"/>
</dbReference>
<feature type="domain" description="Transcription factor TFIIB cyclin-like" evidence="10">
    <location>
        <begin position="104"/>
        <end position="170"/>
    </location>
</feature>
<dbReference type="CDD" id="cd00043">
    <property type="entry name" value="CYCLIN_SF"/>
    <property type="match status" value="1"/>
</dbReference>
<dbReference type="GO" id="GO:0005634">
    <property type="term" value="C:nucleus"/>
    <property type="evidence" value="ECO:0007669"/>
    <property type="project" value="UniProtKB-SubCell"/>
</dbReference>
<keyword evidence="4" id="KW-0863">Zinc-finger</keyword>
<keyword evidence="3" id="KW-0479">Metal-binding</keyword>
<comment type="subcellular location">
    <subcellularLocation>
        <location evidence="1">Nucleus</location>
    </subcellularLocation>
</comment>
<reference evidence="11 12" key="1">
    <citation type="submission" date="2018-11" db="EMBL/GenBank/DDBJ databases">
        <title>Genome assembly of Steccherinum ochraceum LE-BIN_3174, the white-rot fungus of the Steccherinaceae family (The Residual Polyporoid clade, Polyporales, Basidiomycota).</title>
        <authorList>
            <person name="Fedorova T.V."/>
            <person name="Glazunova O.A."/>
            <person name="Landesman E.O."/>
            <person name="Moiseenko K.V."/>
            <person name="Psurtseva N.V."/>
            <person name="Savinova O.S."/>
            <person name="Shakhova N.V."/>
            <person name="Tyazhelova T.V."/>
            <person name="Vasina D.V."/>
        </authorList>
    </citation>
    <scope>NUCLEOTIDE SEQUENCE [LARGE SCALE GENOMIC DNA]</scope>
    <source>
        <strain evidence="11 12">LE-BIN_3174</strain>
    </source>
</reference>
<dbReference type="SUPFAM" id="SSF47954">
    <property type="entry name" value="Cyclin-like"/>
    <property type="match status" value="1"/>
</dbReference>
<feature type="compositionally biased region" description="Acidic residues" evidence="9">
    <location>
        <begin position="361"/>
        <end position="377"/>
    </location>
</feature>
<feature type="region of interest" description="Disordered" evidence="9">
    <location>
        <begin position="359"/>
        <end position="395"/>
    </location>
</feature>
<dbReference type="GO" id="GO:0000126">
    <property type="term" value="C:transcription factor TFIIIB complex"/>
    <property type="evidence" value="ECO:0007669"/>
    <property type="project" value="TreeGrafter"/>
</dbReference>
<dbReference type="OrthoDB" id="2527864at2759"/>
<dbReference type="Pfam" id="PF00382">
    <property type="entry name" value="TFIIB"/>
    <property type="match status" value="1"/>
</dbReference>
<evidence type="ECO:0000259" key="10">
    <source>
        <dbReference type="Pfam" id="PF00382"/>
    </source>
</evidence>
<feature type="region of interest" description="Disordered" evidence="9">
    <location>
        <begin position="592"/>
        <end position="611"/>
    </location>
</feature>
<dbReference type="GO" id="GO:0001006">
    <property type="term" value="F:RNA polymerase III type 3 promoter sequence-specific DNA binding"/>
    <property type="evidence" value="ECO:0007669"/>
    <property type="project" value="TreeGrafter"/>
</dbReference>
<dbReference type="Proteomes" id="UP000292702">
    <property type="component" value="Unassembled WGS sequence"/>
</dbReference>
<dbReference type="GO" id="GO:0000995">
    <property type="term" value="F:RNA polymerase III general transcription initiation factor activity"/>
    <property type="evidence" value="ECO:0007669"/>
    <property type="project" value="TreeGrafter"/>
</dbReference>
<keyword evidence="8" id="KW-0539">Nucleus</keyword>
<organism evidence="11 12">
    <name type="scientific">Steccherinum ochraceum</name>
    <dbReference type="NCBI Taxonomy" id="92696"/>
    <lineage>
        <taxon>Eukaryota</taxon>
        <taxon>Fungi</taxon>
        <taxon>Dikarya</taxon>
        <taxon>Basidiomycota</taxon>
        <taxon>Agaricomycotina</taxon>
        <taxon>Agaricomycetes</taxon>
        <taxon>Polyporales</taxon>
        <taxon>Steccherinaceae</taxon>
        <taxon>Steccherinum</taxon>
    </lineage>
</organism>
<dbReference type="GO" id="GO:0008270">
    <property type="term" value="F:zinc ion binding"/>
    <property type="evidence" value="ECO:0007669"/>
    <property type="project" value="UniProtKB-KW"/>
</dbReference>
<dbReference type="AlphaFoldDB" id="A0A4R0R0A7"/>
<comment type="similarity">
    <text evidence="2">Belongs to the TFIIB family.</text>
</comment>
<dbReference type="PANTHER" id="PTHR11618:SF4">
    <property type="entry name" value="TRANSCRIPTION FACTOR IIIB 90 KDA SUBUNIT"/>
    <property type="match status" value="1"/>
</dbReference>
<evidence type="ECO:0000313" key="11">
    <source>
        <dbReference type="EMBL" id="TCD60102.1"/>
    </source>
</evidence>
<dbReference type="InterPro" id="IPR036915">
    <property type="entry name" value="Cyclin-like_sf"/>
</dbReference>
<evidence type="ECO:0000256" key="4">
    <source>
        <dbReference type="ARBA" id="ARBA00022771"/>
    </source>
</evidence>
<name>A0A4R0R0A7_9APHY</name>
<feature type="region of interest" description="Disordered" evidence="9">
    <location>
        <begin position="644"/>
        <end position="672"/>
    </location>
</feature>
<dbReference type="GO" id="GO:0097550">
    <property type="term" value="C:transcription preinitiation complex"/>
    <property type="evidence" value="ECO:0007669"/>
    <property type="project" value="TreeGrafter"/>
</dbReference>
<keyword evidence="6" id="KW-0805">Transcription regulation</keyword>
<keyword evidence="7" id="KW-0804">Transcription</keyword>
<evidence type="ECO:0000256" key="6">
    <source>
        <dbReference type="ARBA" id="ARBA00023015"/>
    </source>
</evidence>
<dbReference type="GO" id="GO:0070897">
    <property type="term" value="P:transcription preinitiation complex assembly"/>
    <property type="evidence" value="ECO:0007669"/>
    <property type="project" value="InterPro"/>
</dbReference>
<dbReference type="PANTHER" id="PTHR11618">
    <property type="entry name" value="TRANSCRIPTION INITIATION FACTOR IIB-RELATED"/>
    <property type="match status" value="1"/>
</dbReference>
<keyword evidence="12" id="KW-1185">Reference proteome</keyword>
<protein>
    <recommendedName>
        <fullName evidence="10">Transcription factor TFIIB cyclin-like domain-containing protein</fullName>
    </recommendedName>
</protein>
<gene>
    <name evidence="11" type="ORF">EIP91_010721</name>
</gene>
<comment type="caution">
    <text evidence="11">The sequence shown here is derived from an EMBL/GenBank/DDBJ whole genome shotgun (WGS) entry which is preliminary data.</text>
</comment>
<evidence type="ECO:0000256" key="3">
    <source>
        <dbReference type="ARBA" id="ARBA00022723"/>
    </source>
</evidence>
<evidence type="ECO:0000256" key="8">
    <source>
        <dbReference type="ARBA" id="ARBA00023242"/>
    </source>
</evidence>
<feature type="region of interest" description="Disordered" evidence="9">
    <location>
        <begin position="532"/>
        <end position="565"/>
    </location>
</feature>
<dbReference type="GO" id="GO:0017025">
    <property type="term" value="F:TBP-class protein binding"/>
    <property type="evidence" value="ECO:0007669"/>
    <property type="project" value="InterPro"/>
</dbReference>
<dbReference type="Gene3D" id="1.10.472.170">
    <property type="match status" value="1"/>
</dbReference>
<evidence type="ECO:0000313" key="12">
    <source>
        <dbReference type="Proteomes" id="UP000292702"/>
    </source>
</evidence>